<evidence type="ECO:0000313" key="3">
    <source>
        <dbReference type="Proteomes" id="UP000001593"/>
    </source>
</evidence>
<dbReference type="AlphaFoldDB" id="A7RIV6"/>
<feature type="coiled-coil region" evidence="1">
    <location>
        <begin position="24"/>
        <end position="65"/>
    </location>
</feature>
<proteinExistence type="predicted"/>
<feature type="coiled-coil region" evidence="1">
    <location>
        <begin position="313"/>
        <end position="392"/>
    </location>
</feature>
<dbReference type="OrthoDB" id="5832575at2759"/>
<dbReference type="EMBL" id="DS469513">
    <property type="protein sequence ID" value="EDO48576.1"/>
    <property type="molecule type" value="Genomic_DNA"/>
</dbReference>
<reference evidence="2 3" key="1">
    <citation type="journal article" date="2007" name="Science">
        <title>Sea anemone genome reveals ancestral eumetazoan gene repertoire and genomic organization.</title>
        <authorList>
            <person name="Putnam N.H."/>
            <person name="Srivastava M."/>
            <person name="Hellsten U."/>
            <person name="Dirks B."/>
            <person name="Chapman J."/>
            <person name="Salamov A."/>
            <person name="Terry A."/>
            <person name="Shapiro H."/>
            <person name="Lindquist E."/>
            <person name="Kapitonov V.V."/>
            <person name="Jurka J."/>
            <person name="Genikhovich G."/>
            <person name="Grigoriev I.V."/>
            <person name="Lucas S.M."/>
            <person name="Steele R.E."/>
            <person name="Finnerty J.R."/>
            <person name="Technau U."/>
            <person name="Martindale M.Q."/>
            <person name="Rokhsar D.S."/>
        </authorList>
    </citation>
    <scope>NUCLEOTIDE SEQUENCE [LARGE SCALE GENOMIC DNA]</scope>
    <source>
        <strain evidence="3">CH2 X CH6</strain>
    </source>
</reference>
<dbReference type="InterPro" id="IPR039139">
    <property type="entry name" value="CCDC170-like"/>
</dbReference>
<dbReference type="STRING" id="45351.A7RIV6"/>
<dbReference type="eggNOG" id="ENOG502QRTF">
    <property type="taxonomic scope" value="Eukaryota"/>
</dbReference>
<dbReference type="PANTHER" id="PTHR18863:SF6">
    <property type="entry name" value="COILED-COIL DOMAIN-CONTAINING PROTEIN 170"/>
    <property type="match status" value="1"/>
</dbReference>
<evidence type="ECO:0008006" key="4">
    <source>
        <dbReference type="Google" id="ProtNLM"/>
    </source>
</evidence>
<dbReference type="HOGENOM" id="CLU_014559_1_0_1"/>
<dbReference type="PhylomeDB" id="A7RIV6"/>
<keyword evidence="3" id="KW-1185">Reference proteome</keyword>
<evidence type="ECO:0000256" key="1">
    <source>
        <dbReference type="SAM" id="Coils"/>
    </source>
</evidence>
<dbReference type="InParanoid" id="A7RIV6"/>
<evidence type="ECO:0000313" key="2">
    <source>
        <dbReference type="EMBL" id="EDO48576.1"/>
    </source>
</evidence>
<accession>A7RIV6</accession>
<sequence length="505" mass="58179">MESKASRETIMRLVSEVGQEKKALDGHKQQMDAVIRERDTLQQRVREMEIELDTQKKQVSSSQDAWASLKKALEEKEEKIYSIEHALSTSEYTGQATQNKLQGFIRQVAQMVSEVNEEMLHDEQTILNRVDAMIKGYRDFKTTSESLHVRLRNLSDELDSQRNLHRTTLKRATQAEEQLKEAQERVTGLEGELLSSDVERDGLKEDKRKFVAFCEKMARTMKLDEIADDVGFDVNGEALVARAEQLVKLETDALDDRKTTIYNLQRRLKWAKQQIESKDLHQGLLKKKVTSLEELLHDKGRVEVERDENSIKYRKLVKHNEKLQRELLDYKQEVTNLKAKLMEISELKVTTIEQCKTIEGLEQALNKLARSKQKTKEQLDGIKSELGVAESEARETRSKASMTQQQLRSELETTKLALEESRIREKQLLNFRQVLARLLGLDVNNLSVPDYDIISRLERLVQAHHAHSITTHSLEGSLQDLENGFRSGYDDAIAILRTPSPMKTM</sequence>
<keyword evidence="1" id="KW-0175">Coiled coil</keyword>
<gene>
    <name evidence="2" type="ORF">NEMVEDRAFT_v1g159283</name>
</gene>
<dbReference type="KEGG" id="nve:5520715"/>
<dbReference type="Proteomes" id="UP000001593">
    <property type="component" value="Unassembled WGS sequence"/>
</dbReference>
<protein>
    <recommendedName>
        <fullName evidence="4">Coiled-coil domain-containing protein 170</fullName>
    </recommendedName>
</protein>
<organism evidence="2 3">
    <name type="scientific">Nematostella vectensis</name>
    <name type="common">Starlet sea anemone</name>
    <dbReference type="NCBI Taxonomy" id="45351"/>
    <lineage>
        <taxon>Eukaryota</taxon>
        <taxon>Metazoa</taxon>
        <taxon>Cnidaria</taxon>
        <taxon>Anthozoa</taxon>
        <taxon>Hexacorallia</taxon>
        <taxon>Actiniaria</taxon>
        <taxon>Edwardsiidae</taxon>
        <taxon>Nematostella</taxon>
    </lineage>
</organism>
<feature type="coiled-coil region" evidence="1">
    <location>
        <begin position="165"/>
        <end position="192"/>
    </location>
</feature>
<name>A7RIV6_NEMVE</name>
<dbReference type="PANTHER" id="PTHR18863">
    <property type="entry name" value="TSEC-2-RELATED"/>
    <property type="match status" value="1"/>
</dbReference>
<dbReference type="OMA" id="EQRTHNY"/>